<feature type="domain" description="Nephrocystin 3-like N-terminal" evidence="3">
    <location>
        <begin position="64"/>
        <end position="158"/>
    </location>
</feature>
<protein>
    <recommendedName>
        <fullName evidence="3">Nephrocystin 3-like N-terminal domain-containing protein</fullName>
    </recommendedName>
</protein>
<keyword evidence="2" id="KW-0040">ANK repeat</keyword>
<dbReference type="STRING" id="1209931.A0A135T6W5"/>
<dbReference type="InterPro" id="IPR053137">
    <property type="entry name" value="NLR-like"/>
</dbReference>
<dbReference type="InterPro" id="IPR036770">
    <property type="entry name" value="Ankyrin_rpt-contain_sf"/>
</dbReference>
<evidence type="ECO:0000259" key="3">
    <source>
        <dbReference type="Pfam" id="PF24883"/>
    </source>
</evidence>
<dbReference type="SUPFAM" id="SSF48403">
    <property type="entry name" value="Ankyrin repeat"/>
    <property type="match status" value="1"/>
</dbReference>
<organism evidence="4 5">
    <name type="scientific">Colletotrichum salicis</name>
    <dbReference type="NCBI Taxonomy" id="1209931"/>
    <lineage>
        <taxon>Eukaryota</taxon>
        <taxon>Fungi</taxon>
        <taxon>Dikarya</taxon>
        <taxon>Ascomycota</taxon>
        <taxon>Pezizomycotina</taxon>
        <taxon>Sordariomycetes</taxon>
        <taxon>Hypocreomycetidae</taxon>
        <taxon>Glomerellales</taxon>
        <taxon>Glomerellaceae</taxon>
        <taxon>Colletotrichum</taxon>
        <taxon>Colletotrichum acutatum species complex</taxon>
    </lineage>
</organism>
<evidence type="ECO:0000256" key="2">
    <source>
        <dbReference type="PROSITE-ProRule" id="PRU00023"/>
    </source>
</evidence>
<dbReference type="OrthoDB" id="1577640at2759"/>
<dbReference type="PROSITE" id="PS50297">
    <property type="entry name" value="ANK_REP_REGION"/>
    <property type="match status" value="1"/>
</dbReference>
<dbReference type="PANTHER" id="PTHR46082">
    <property type="entry name" value="ATP/GTP-BINDING PROTEIN-RELATED"/>
    <property type="match status" value="1"/>
</dbReference>
<evidence type="ECO:0000313" key="5">
    <source>
        <dbReference type="Proteomes" id="UP000070121"/>
    </source>
</evidence>
<feature type="repeat" description="ANK" evidence="2">
    <location>
        <begin position="356"/>
        <end position="388"/>
    </location>
</feature>
<dbReference type="InterPro" id="IPR035994">
    <property type="entry name" value="Nucleoside_phosphorylase_sf"/>
</dbReference>
<dbReference type="PANTHER" id="PTHR46082:SF11">
    <property type="entry name" value="AAA+ ATPASE DOMAIN-CONTAINING PROTEIN-RELATED"/>
    <property type="match status" value="1"/>
</dbReference>
<evidence type="ECO:0000256" key="1">
    <source>
        <dbReference type="ARBA" id="ARBA00022737"/>
    </source>
</evidence>
<sequence>MANPQHHTIGWICAITTEFIAAQAFLDEKYDPPEMLARNDNNSYAPGRIGKHNVVVATLPKSSYGTTSAAAVARDMVHRLDASRRLEDLYTSHKCGSDQPNSSNLSDCFLAMLKQPPKVFVLIDALDECSERKEILAWVRGFGSSPYLAHVKLLITGRPEVESQQQIPPVIGPDNSVSLHLKSVDADIRSYVDCQLRDRAGFKRWVSDPEVLETISQEVGDKADGIHWTELNPLKASISMTHKLLVFLMGLEFSSFEDWTKTLFPQAAHWTTYARRAESAADIAQTGAAFLQSEMYRRFWYIVVRDFGIGRTKAIMTASRFRDLRKTTLSCASGYGLREAAKILISRGAGLETPVEGTIALSACVSSGLYDIAQLLLERGVDINAACGKVGPLEVAVALQNHEMVKFLLGCGADIKTHFSQHRTPLLETDDPDIARTLLEHGADPNCPTSELIHQ</sequence>
<dbReference type="EMBL" id="JFFI01002087">
    <property type="protein sequence ID" value="KXH43898.1"/>
    <property type="molecule type" value="Genomic_DNA"/>
</dbReference>
<dbReference type="InterPro" id="IPR002110">
    <property type="entry name" value="Ankyrin_rpt"/>
</dbReference>
<keyword evidence="1" id="KW-0677">Repeat</keyword>
<accession>A0A135T6W5</accession>
<dbReference type="SMART" id="SM00248">
    <property type="entry name" value="ANK"/>
    <property type="match status" value="4"/>
</dbReference>
<keyword evidence="5" id="KW-1185">Reference proteome</keyword>
<dbReference type="Pfam" id="PF24883">
    <property type="entry name" value="NPHP3_N"/>
    <property type="match status" value="1"/>
</dbReference>
<dbReference type="PROSITE" id="PS50088">
    <property type="entry name" value="ANK_REPEAT"/>
    <property type="match status" value="1"/>
</dbReference>
<dbReference type="Gene3D" id="3.40.50.1580">
    <property type="entry name" value="Nucleoside phosphorylase domain"/>
    <property type="match status" value="1"/>
</dbReference>
<dbReference type="Pfam" id="PF12796">
    <property type="entry name" value="Ank_2"/>
    <property type="match status" value="1"/>
</dbReference>
<dbReference type="Proteomes" id="UP000070121">
    <property type="component" value="Unassembled WGS sequence"/>
</dbReference>
<reference evidence="4 5" key="1">
    <citation type="submission" date="2014-02" db="EMBL/GenBank/DDBJ databases">
        <title>The genome sequence of Colletotrichum salicis CBS 607.94.</title>
        <authorList>
            <person name="Baroncelli R."/>
            <person name="Thon M.R."/>
        </authorList>
    </citation>
    <scope>NUCLEOTIDE SEQUENCE [LARGE SCALE GENOMIC DNA]</scope>
    <source>
        <strain evidence="4 5">CBS 607.94</strain>
    </source>
</reference>
<gene>
    <name evidence="4" type="ORF">CSAL01_01814</name>
</gene>
<dbReference type="GO" id="GO:0009116">
    <property type="term" value="P:nucleoside metabolic process"/>
    <property type="evidence" value="ECO:0007669"/>
    <property type="project" value="InterPro"/>
</dbReference>
<proteinExistence type="predicted"/>
<dbReference type="InterPro" id="IPR056884">
    <property type="entry name" value="NPHP3-like_N"/>
</dbReference>
<evidence type="ECO:0000313" key="4">
    <source>
        <dbReference type="EMBL" id="KXH43898.1"/>
    </source>
</evidence>
<comment type="caution">
    <text evidence="4">The sequence shown here is derived from an EMBL/GenBank/DDBJ whole genome shotgun (WGS) entry which is preliminary data.</text>
</comment>
<dbReference type="AlphaFoldDB" id="A0A135T6W5"/>
<dbReference type="Gene3D" id="1.25.40.20">
    <property type="entry name" value="Ankyrin repeat-containing domain"/>
    <property type="match status" value="1"/>
</dbReference>
<dbReference type="GO" id="GO:0003824">
    <property type="term" value="F:catalytic activity"/>
    <property type="evidence" value="ECO:0007669"/>
    <property type="project" value="InterPro"/>
</dbReference>
<name>A0A135T6W5_9PEZI</name>